<gene>
    <name evidence="1" type="ORF">LLW17_16810</name>
</gene>
<dbReference type="Proteomes" id="UP001197770">
    <property type="component" value="Unassembled WGS sequence"/>
</dbReference>
<dbReference type="RefSeq" id="WP_228231450.1">
    <property type="nucleotide sequence ID" value="NZ_JAJGMW010000029.1"/>
</dbReference>
<evidence type="ECO:0000313" key="2">
    <source>
        <dbReference type="Proteomes" id="UP001197770"/>
    </source>
</evidence>
<sequence>MDKENAHIIVAVLFHLKAIQVAGHSLKNAAFTDLAELHSHLEESVAAILASATETEAQSNFQQLATQVNHMLKELNQLQKLADPLKHIQLLLKPYDLNTGTYVQNNS</sequence>
<keyword evidence="2" id="KW-1185">Reference proteome</keyword>
<protein>
    <submittedName>
        <fullName evidence="1">Uncharacterized protein</fullName>
    </submittedName>
</protein>
<evidence type="ECO:0000313" key="1">
    <source>
        <dbReference type="EMBL" id="MCC4214388.1"/>
    </source>
</evidence>
<proteinExistence type="predicted"/>
<reference evidence="1 2" key="1">
    <citation type="submission" date="2021-11" db="EMBL/GenBank/DDBJ databases">
        <title>Seasonal and diel survey of microbial diversity of the Tyrrhenian coast.</title>
        <authorList>
            <person name="Gattoni G."/>
            <person name="Corral P."/>
        </authorList>
    </citation>
    <scope>NUCLEOTIDE SEQUENCE [LARGE SCALE GENOMIC DNA]</scope>
    <source>
        <strain evidence="1 2">Mr9</strain>
    </source>
</reference>
<dbReference type="EMBL" id="JAJGMW010000029">
    <property type="protein sequence ID" value="MCC4214388.1"/>
    <property type="molecule type" value="Genomic_DNA"/>
</dbReference>
<name>A0ABS8H0Q1_9FLAO</name>
<organism evidence="1 2">
    <name type="scientific">Leeuwenhoekiella parthenopeia</name>
    <dbReference type="NCBI Taxonomy" id="2890320"/>
    <lineage>
        <taxon>Bacteria</taxon>
        <taxon>Pseudomonadati</taxon>
        <taxon>Bacteroidota</taxon>
        <taxon>Flavobacteriia</taxon>
        <taxon>Flavobacteriales</taxon>
        <taxon>Flavobacteriaceae</taxon>
        <taxon>Leeuwenhoekiella</taxon>
    </lineage>
</organism>
<accession>A0ABS8H0Q1</accession>
<comment type="caution">
    <text evidence="1">The sequence shown here is derived from an EMBL/GenBank/DDBJ whole genome shotgun (WGS) entry which is preliminary data.</text>
</comment>